<reference evidence="1 2" key="1">
    <citation type="journal article" date="2019" name="Commun. Biol.">
        <title>The bagworm genome reveals a unique fibroin gene that provides high tensile strength.</title>
        <authorList>
            <person name="Kono N."/>
            <person name="Nakamura H."/>
            <person name="Ohtoshi R."/>
            <person name="Tomita M."/>
            <person name="Numata K."/>
            <person name="Arakawa K."/>
        </authorList>
    </citation>
    <scope>NUCLEOTIDE SEQUENCE [LARGE SCALE GENOMIC DNA]</scope>
</reference>
<sequence>MPVRLHLQRTLPYHFKNLSTATPQNDKTLFVNVTDKLCSITSEDGFYRAAGGLDSPRNQAICSDNSTVENYRGPPARKADMRRAGTAIRVQIHL</sequence>
<protein>
    <submittedName>
        <fullName evidence="1">Uncharacterized protein</fullName>
    </submittedName>
</protein>
<evidence type="ECO:0000313" key="1">
    <source>
        <dbReference type="EMBL" id="GBP44387.1"/>
    </source>
</evidence>
<comment type="caution">
    <text evidence="1">The sequence shown here is derived from an EMBL/GenBank/DDBJ whole genome shotgun (WGS) entry which is preliminary data.</text>
</comment>
<evidence type="ECO:0000313" key="2">
    <source>
        <dbReference type="Proteomes" id="UP000299102"/>
    </source>
</evidence>
<name>A0A4C1W2N5_EUMVA</name>
<organism evidence="1 2">
    <name type="scientific">Eumeta variegata</name>
    <name type="common">Bagworm moth</name>
    <name type="synonym">Eumeta japonica</name>
    <dbReference type="NCBI Taxonomy" id="151549"/>
    <lineage>
        <taxon>Eukaryota</taxon>
        <taxon>Metazoa</taxon>
        <taxon>Ecdysozoa</taxon>
        <taxon>Arthropoda</taxon>
        <taxon>Hexapoda</taxon>
        <taxon>Insecta</taxon>
        <taxon>Pterygota</taxon>
        <taxon>Neoptera</taxon>
        <taxon>Endopterygota</taxon>
        <taxon>Lepidoptera</taxon>
        <taxon>Glossata</taxon>
        <taxon>Ditrysia</taxon>
        <taxon>Tineoidea</taxon>
        <taxon>Psychidae</taxon>
        <taxon>Oiketicinae</taxon>
        <taxon>Eumeta</taxon>
    </lineage>
</organism>
<accession>A0A4C1W2N5</accession>
<dbReference type="AlphaFoldDB" id="A0A4C1W2N5"/>
<gene>
    <name evidence="1" type="ORF">EVAR_81301_1</name>
</gene>
<dbReference type="EMBL" id="BGZK01000452">
    <property type="protein sequence ID" value="GBP44387.1"/>
    <property type="molecule type" value="Genomic_DNA"/>
</dbReference>
<dbReference type="Proteomes" id="UP000299102">
    <property type="component" value="Unassembled WGS sequence"/>
</dbReference>
<proteinExistence type="predicted"/>
<keyword evidence="2" id="KW-1185">Reference proteome</keyword>